<sequence length="540" mass="59548">MLKILRALNVRQKILVIELISLAIIVLISLYGVSKLREMAFQERQQSVENQVQSVVSLVDYYARLAPRIGEEEAKQRAIEAIKALRYDNGNYFWVMTTNARLVLHPLRPEMTNQDMSQVRDGAGRFHWQQMAQVVQRQGAGFVEYTFVPPNGPIEDKISYVAQANGWNWVIGTGVIVNDINQTVYHNALFYVGFALAGVVITLLFSSIIGKNITDPLALFVTKVQRAAQGDMTVRFNPKGRDEIASLGRSINSMIESTHQALITAKQSAMNAAEMASSIASASEETATSTQSQRMQLEQLATAMNEMNATIRDVAQNAEQTAASTDDVANQALSCNSMMERTEQNIEQLSQEVSQTDQLVEALRNDVAGINEIVDVIQAISEQTNLLALNAAIEAARAGEQGRGFAVVADEVRHLAGRTQQSTHQIQQTIESLITRAGSASQAMKQCHSRVTENVQTATETKQMLKLMVTELTRANDMVTQIATAAEQQDTVAEEMNSNVSHINLSADHISQSAQDLAEQSQHLADSANQLDEQLQRFKV</sequence>
<evidence type="ECO:0000256" key="8">
    <source>
        <dbReference type="PROSITE-ProRule" id="PRU00284"/>
    </source>
</evidence>
<dbReference type="CDD" id="cd11386">
    <property type="entry name" value="MCP_signal"/>
    <property type="match status" value="1"/>
</dbReference>
<gene>
    <name evidence="13" type="ORF">H8Q88_07515</name>
</gene>
<dbReference type="FunFam" id="1.10.287.950:FF:000001">
    <property type="entry name" value="Methyl-accepting chemotaxis sensory transducer"/>
    <property type="match status" value="1"/>
</dbReference>
<evidence type="ECO:0000256" key="5">
    <source>
        <dbReference type="ARBA" id="ARBA00023136"/>
    </source>
</evidence>
<evidence type="ECO:0000256" key="1">
    <source>
        <dbReference type="ARBA" id="ARBA00004651"/>
    </source>
</evidence>
<dbReference type="PANTHER" id="PTHR32089">
    <property type="entry name" value="METHYL-ACCEPTING CHEMOTAXIS PROTEIN MCPB"/>
    <property type="match status" value="1"/>
</dbReference>
<keyword evidence="4 10" id="KW-1133">Transmembrane helix</keyword>
<evidence type="ECO:0000256" key="4">
    <source>
        <dbReference type="ARBA" id="ARBA00022989"/>
    </source>
</evidence>
<dbReference type="GO" id="GO:0004888">
    <property type="term" value="F:transmembrane signaling receptor activity"/>
    <property type="evidence" value="ECO:0007669"/>
    <property type="project" value="InterPro"/>
</dbReference>
<dbReference type="RefSeq" id="WP_187025765.1">
    <property type="nucleotide sequence ID" value="NZ_JACRUP010000003.1"/>
</dbReference>
<dbReference type="InterPro" id="IPR033480">
    <property type="entry name" value="sCache_2"/>
</dbReference>
<evidence type="ECO:0000313" key="13">
    <source>
        <dbReference type="EMBL" id="MBC5850810.1"/>
    </source>
</evidence>
<protein>
    <submittedName>
        <fullName evidence="13">Cache domain-containing protein</fullName>
    </submittedName>
</protein>
<dbReference type="Proteomes" id="UP000615796">
    <property type="component" value="Unassembled WGS sequence"/>
</dbReference>
<dbReference type="PANTHER" id="PTHR32089:SF120">
    <property type="entry name" value="METHYL-ACCEPTING CHEMOTAXIS PROTEIN TLPQ"/>
    <property type="match status" value="1"/>
</dbReference>
<keyword evidence="9" id="KW-0175">Coiled coil</keyword>
<accession>A0A9X0R9M9</accession>
<dbReference type="GO" id="GO:0007165">
    <property type="term" value="P:signal transduction"/>
    <property type="evidence" value="ECO:0007669"/>
    <property type="project" value="UniProtKB-KW"/>
</dbReference>
<name>A0A9X0R9M9_VIBME</name>
<dbReference type="Pfam" id="PF00672">
    <property type="entry name" value="HAMP"/>
    <property type="match status" value="1"/>
</dbReference>
<feature type="transmembrane region" description="Helical" evidence="10">
    <location>
        <begin position="14"/>
        <end position="34"/>
    </location>
</feature>
<dbReference type="CDD" id="cd06225">
    <property type="entry name" value="HAMP"/>
    <property type="match status" value="1"/>
</dbReference>
<dbReference type="AlphaFoldDB" id="A0A9X0R9M9"/>
<dbReference type="InterPro" id="IPR004089">
    <property type="entry name" value="MCPsignal_dom"/>
</dbReference>
<keyword evidence="5 10" id="KW-0472">Membrane</keyword>
<dbReference type="SMART" id="SM00283">
    <property type="entry name" value="MA"/>
    <property type="match status" value="1"/>
</dbReference>
<dbReference type="GO" id="GO:0005886">
    <property type="term" value="C:plasma membrane"/>
    <property type="evidence" value="ECO:0007669"/>
    <property type="project" value="UniProtKB-SubCell"/>
</dbReference>
<dbReference type="InterPro" id="IPR004090">
    <property type="entry name" value="Chemotax_Me-accpt_rcpt"/>
</dbReference>
<keyword evidence="3 10" id="KW-0812">Transmembrane</keyword>
<reference evidence="13" key="1">
    <citation type="submission" date="2020-08" db="EMBL/GenBank/DDBJ databases">
        <title>Genome Sequencing and Pan-Genome Analysis of Migratory bird Vibrio Strains, Inner Mongolia.</title>
        <authorList>
            <person name="Zheng L."/>
        </authorList>
    </citation>
    <scope>NUCLEOTIDE SEQUENCE</scope>
    <source>
        <strain evidence="13">M13F</strain>
    </source>
</reference>
<evidence type="ECO:0000256" key="7">
    <source>
        <dbReference type="ARBA" id="ARBA00029447"/>
    </source>
</evidence>
<evidence type="ECO:0000259" key="12">
    <source>
        <dbReference type="PROSITE" id="PS50885"/>
    </source>
</evidence>
<feature type="coiled-coil region" evidence="9">
    <location>
        <begin position="297"/>
        <end position="366"/>
    </location>
</feature>
<keyword evidence="2" id="KW-1003">Cell membrane</keyword>
<evidence type="ECO:0000256" key="10">
    <source>
        <dbReference type="SAM" id="Phobius"/>
    </source>
</evidence>
<feature type="transmembrane region" description="Helical" evidence="10">
    <location>
        <begin position="188"/>
        <end position="209"/>
    </location>
</feature>
<evidence type="ECO:0000256" key="9">
    <source>
        <dbReference type="SAM" id="Coils"/>
    </source>
</evidence>
<dbReference type="Gene3D" id="3.30.450.20">
    <property type="entry name" value="PAS domain"/>
    <property type="match status" value="1"/>
</dbReference>
<comment type="similarity">
    <text evidence="7">Belongs to the methyl-accepting chemotaxis (MCP) protein family.</text>
</comment>
<comment type="subcellular location">
    <subcellularLocation>
        <location evidence="1">Cell membrane</location>
        <topology evidence="1">Multi-pass membrane protein</topology>
    </subcellularLocation>
</comment>
<evidence type="ECO:0000256" key="6">
    <source>
        <dbReference type="ARBA" id="ARBA00023224"/>
    </source>
</evidence>
<dbReference type="GO" id="GO:0006935">
    <property type="term" value="P:chemotaxis"/>
    <property type="evidence" value="ECO:0007669"/>
    <property type="project" value="InterPro"/>
</dbReference>
<evidence type="ECO:0000256" key="3">
    <source>
        <dbReference type="ARBA" id="ARBA00022692"/>
    </source>
</evidence>
<dbReference type="Gene3D" id="1.10.287.950">
    <property type="entry name" value="Methyl-accepting chemotaxis protein"/>
    <property type="match status" value="1"/>
</dbReference>
<comment type="caution">
    <text evidence="13">The sequence shown here is derived from an EMBL/GenBank/DDBJ whole genome shotgun (WGS) entry which is preliminary data.</text>
</comment>
<dbReference type="PROSITE" id="PS50111">
    <property type="entry name" value="CHEMOTAXIS_TRANSDUC_2"/>
    <property type="match status" value="1"/>
</dbReference>
<keyword evidence="14" id="KW-1185">Reference proteome</keyword>
<evidence type="ECO:0000259" key="11">
    <source>
        <dbReference type="PROSITE" id="PS50111"/>
    </source>
</evidence>
<dbReference type="PRINTS" id="PR00260">
    <property type="entry name" value="CHEMTRNSDUCR"/>
</dbReference>
<dbReference type="SMART" id="SM00304">
    <property type="entry name" value="HAMP"/>
    <property type="match status" value="1"/>
</dbReference>
<dbReference type="EMBL" id="JACRUP010000003">
    <property type="protein sequence ID" value="MBC5850810.1"/>
    <property type="molecule type" value="Genomic_DNA"/>
</dbReference>
<proteinExistence type="inferred from homology"/>
<dbReference type="Pfam" id="PF00015">
    <property type="entry name" value="MCPsignal"/>
    <property type="match status" value="1"/>
</dbReference>
<evidence type="ECO:0000313" key="14">
    <source>
        <dbReference type="Proteomes" id="UP000615796"/>
    </source>
</evidence>
<organism evidence="13 14">
    <name type="scientific">Vibrio metschnikovii</name>
    <dbReference type="NCBI Taxonomy" id="28172"/>
    <lineage>
        <taxon>Bacteria</taxon>
        <taxon>Pseudomonadati</taxon>
        <taxon>Pseudomonadota</taxon>
        <taxon>Gammaproteobacteria</taxon>
        <taxon>Vibrionales</taxon>
        <taxon>Vibrionaceae</taxon>
        <taxon>Vibrio</taxon>
    </lineage>
</organism>
<dbReference type="Pfam" id="PF17200">
    <property type="entry name" value="sCache_2"/>
    <property type="match status" value="1"/>
</dbReference>
<feature type="domain" description="HAMP" evidence="12">
    <location>
        <begin position="211"/>
        <end position="263"/>
    </location>
</feature>
<evidence type="ECO:0000256" key="2">
    <source>
        <dbReference type="ARBA" id="ARBA00022475"/>
    </source>
</evidence>
<dbReference type="PROSITE" id="PS50885">
    <property type="entry name" value="HAMP"/>
    <property type="match status" value="1"/>
</dbReference>
<feature type="domain" description="Methyl-accepting transducer" evidence="11">
    <location>
        <begin position="268"/>
        <end position="504"/>
    </location>
</feature>
<dbReference type="SUPFAM" id="SSF58104">
    <property type="entry name" value="Methyl-accepting chemotaxis protein (MCP) signaling domain"/>
    <property type="match status" value="1"/>
</dbReference>
<dbReference type="InterPro" id="IPR003660">
    <property type="entry name" value="HAMP_dom"/>
</dbReference>
<dbReference type="SMART" id="SM01049">
    <property type="entry name" value="Cache_2"/>
    <property type="match status" value="1"/>
</dbReference>
<keyword evidence="6 8" id="KW-0807">Transducer</keyword>